<sequence>MFGSPLSSHAVKMLLLGSGELGKEVILEAQRLGVETIAVDRYDHAPAMQAAHRSYSIDMLDGQALREIIERERPDYIVPEIEAIATDMLVELEQEGYHVVPTAKAARLTMDREGIRRLAAEELGFPTAPYRFAESLEELRAAAAELGFPCVIKPIMSSSGKGQSVCRSEAELEGCWNMALEGGRAKKQKIIVEGFVRFDSEITLLTVRSVSGTTFCAPIGHIQQDGDYVESWQPHHVSEADLEQAQQIAAKVTEALGGYGIYGVELFLTRDGVLFSEVSPRPHDTGMVTMATQDLSEFALHVRAILGFPIPGIRLLTPGASSTLKAEREQSDFRIGGVEQALALPNTQVRLFGKPSTKPGRRMAVALSTAEDVEQARETARQAAGLLYIE</sequence>
<dbReference type="Gene3D" id="3.40.50.20">
    <property type="match status" value="1"/>
</dbReference>
<dbReference type="GO" id="GO:0006189">
    <property type="term" value="P:'de novo' IMP biosynthetic process"/>
    <property type="evidence" value="ECO:0007669"/>
    <property type="project" value="UniProtKB-UniRule"/>
</dbReference>
<feature type="binding site" evidence="8">
    <location>
        <begin position="158"/>
        <end position="163"/>
    </location>
    <ligand>
        <name>ATP</name>
        <dbReference type="ChEBI" id="CHEBI:30616"/>
    </ligand>
</feature>
<dbReference type="PANTHER" id="PTHR43055:SF1">
    <property type="entry name" value="FORMATE-DEPENDENT PHOSPHORIBOSYLGLYCINAMIDE FORMYLTRANSFERASE"/>
    <property type="match status" value="1"/>
</dbReference>
<dbReference type="HAMAP" id="MF_01643">
    <property type="entry name" value="PurT"/>
    <property type="match status" value="1"/>
</dbReference>
<dbReference type="InterPro" id="IPR003135">
    <property type="entry name" value="ATP-grasp_carboxylate-amine"/>
</dbReference>
<dbReference type="FunFam" id="3.40.50.20:FF:000007">
    <property type="entry name" value="Formate-dependent phosphoribosylglycinamide formyltransferase"/>
    <property type="match status" value="1"/>
</dbReference>
<dbReference type="RefSeq" id="WP_199021129.1">
    <property type="nucleotide sequence ID" value="NZ_JAELUP010000103.1"/>
</dbReference>
<gene>
    <name evidence="8 10" type="primary">purT</name>
    <name evidence="10" type="ORF">JFN88_20530</name>
</gene>
<feature type="binding site" evidence="8">
    <location>
        <position position="277"/>
    </location>
    <ligand>
        <name>Mg(2+)</name>
        <dbReference type="ChEBI" id="CHEBI:18420"/>
    </ligand>
</feature>
<evidence type="ECO:0000313" key="10">
    <source>
        <dbReference type="EMBL" id="MBJ6363599.1"/>
    </source>
</evidence>
<feature type="binding site" evidence="8">
    <location>
        <position position="284"/>
    </location>
    <ligand>
        <name>N(1)-(5-phospho-beta-D-ribosyl)glycinamide</name>
        <dbReference type="ChEBI" id="CHEBI:143788"/>
    </ligand>
</feature>
<dbReference type="GO" id="GO:0005829">
    <property type="term" value="C:cytosol"/>
    <property type="evidence" value="ECO:0007669"/>
    <property type="project" value="TreeGrafter"/>
</dbReference>
<dbReference type="SUPFAM" id="SSF51246">
    <property type="entry name" value="Rudiment single hybrid motif"/>
    <property type="match status" value="1"/>
</dbReference>
<dbReference type="PROSITE" id="PS50975">
    <property type="entry name" value="ATP_GRASP"/>
    <property type="match status" value="1"/>
</dbReference>
<feature type="binding site" evidence="8">
    <location>
        <begin position="20"/>
        <end position="21"/>
    </location>
    <ligand>
        <name>N(1)-(5-phospho-beta-D-ribosyl)glycinamide</name>
        <dbReference type="ChEBI" id="CHEBI:143788"/>
    </ligand>
</feature>
<keyword evidence="2 8" id="KW-0436">Ligase</keyword>
<feature type="binding site" evidence="8">
    <location>
        <position position="265"/>
    </location>
    <ligand>
        <name>Mg(2+)</name>
        <dbReference type="ChEBI" id="CHEBI:18420"/>
    </ligand>
</feature>
<evidence type="ECO:0000256" key="4">
    <source>
        <dbReference type="ARBA" id="ARBA00022741"/>
    </source>
</evidence>
<feature type="domain" description="ATP-grasp" evidence="9">
    <location>
        <begin position="117"/>
        <end position="306"/>
    </location>
</feature>
<dbReference type="EC" id="6.3.1.21" evidence="8"/>
<dbReference type="GO" id="GO:0004644">
    <property type="term" value="F:phosphoribosylglycinamide formyltransferase activity"/>
    <property type="evidence" value="ECO:0007669"/>
    <property type="project" value="UniProtKB-UniRule"/>
</dbReference>
<dbReference type="NCBIfam" id="NF006766">
    <property type="entry name" value="PRK09288.1"/>
    <property type="match status" value="1"/>
</dbReference>
<dbReference type="InterPro" id="IPR005862">
    <property type="entry name" value="PurT"/>
</dbReference>
<dbReference type="InterPro" id="IPR054350">
    <property type="entry name" value="PurT/PurK_preATP-grasp"/>
</dbReference>
<dbReference type="FunFam" id="3.30.1490.20:FF:000013">
    <property type="entry name" value="Formate-dependent phosphoribosylglycinamide formyltransferase"/>
    <property type="match status" value="1"/>
</dbReference>
<dbReference type="Gene3D" id="3.30.1490.20">
    <property type="entry name" value="ATP-grasp fold, A domain"/>
    <property type="match status" value="1"/>
</dbReference>
<evidence type="ECO:0000256" key="1">
    <source>
        <dbReference type="ARBA" id="ARBA00011738"/>
    </source>
</evidence>
<name>A0A934J5D6_9BACL</name>
<keyword evidence="4 8" id="KW-0547">Nucleotide-binding</keyword>
<dbReference type="InterPro" id="IPR013815">
    <property type="entry name" value="ATP_grasp_subdomain_1"/>
</dbReference>
<keyword evidence="10" id="KW-0808">Transferase</keyword>
<evidence type="ECO:0000313" key="11">
    <source>
        <dbReference type="Proteomes" id="UP000640274"/>
    </source>
</evidence>
<evidence type="ECO:0000256" key="8">
    <source>
        <dbReference type="HAMAP-Rule" id="MF_01643"/>
    </source>
</evidence>
<dbReference type="Pfam" id="PF02222">
    <property type="entry name" value="ATP-grasp"/>
    <property type="match status" value="1"/>
</dbReference>
<evidence type="ECO:0000256" key="7">
    <source>
        <dbReference type="ARBA" id="ARBA00022842"/>
    </source>
</evidence>
<dbReference type="Pfam" id="PF22660">
    <property type="entry name" value="RS_preATP-grasp-like"/>
    <property type="match status" value="1"/>
</dbReference>
<dbReference type="InterPro" id="IPR048740">
    <property type="entry name" value="PurT_C"/>
</dbReference>
<dbReference type="InterPro" id="IPR011054">
    <property type="entry name" value="Rudment_hybrid_motif"/>
</dbReference>
<keyword evidence="3 8" id="KW-0479">Metal-binding</keyword>
<feature type="binding site" evidence="8">
    <location>
        <begin position="361"/>
        <end position="362"/>
    </location>
    <ligand>
        <name>N(1)-(5-phospho-beta-D-ribosyl)glycinamide</name>
        <dbReference type="ChEBI" id="CHEBI:143788"/>
    </ligand>
</feature>
<comment type="subunit">
    <text evidence="1 8">Homodimer.</text>
</comment>
<feature type="binding site" evidence="8">
    <location>
        <position position="153"/>
    </location>
    <ligand>
        <name>ATP</name>
        <dbReference type="ChEBI" id="CHEBI:30616"/>
    </ligand>
</feature>
<dbReference type="Pfam" id="PF21244">
    <property type="entry name" value="PurT_C"/>
    <property type="match status" value="1"/>
</dbReference>
<keyword evidence="6 8" id="KW-0067">ATP-binding</keyword>
<proteinExistence type="inferred from homology"/>
<dbReference type="NCBIfam" id="TIGR01142">
    <property type="entry name" value="purT"/>
    <property type="match status" value="1"/>
</dbReference>
<evidence type="ECO:0000259" key="9">
    <source>
        <dbReference type="PROSITE" id="PS50975"/>
    </source>
</evidence>
<comment type="caution">
    <text evidence="10">The sequence shown here is derived from an EMBL/GenBank/DDBJ whole genome shotgun (WGS) entry which is preliminary data.</text>
</comment>
<dbReference type="SUPFAM" id="SSF56059">
    <property type="entry name" value="Glutathione synthetase ATP-binding domain-like"/>
    <property type="match status" value="1"/>
</dbReference>
<dbReference type="Proteomes" id="UP000640274">
    <property type="component" value="Unassembled WGS sequence"/>
</dbReference>
<dbReference type="Gene3D" id="3.30.470.20">
    <property type="entry name" value="ATP-grasp fold, B domain"/>
    <property type="match status" value="1"/>
</dbReference>
<evidence type="ECO:0000256" key="5">
    <source>
        <dbReference type="ARBA" id="ARBA00022755"/>
    </source>
</evidence>
<feature type="binding site" evidence="8">
    <location>
        <position position="201"/>
    </location>
    <ligand>
        <name>ATP</name>
        <dbReference type="ChEBI" id="CHEBI:30616"/>
    </ligand>
</feature>
<comment type="pathway">
    <text evidence="8">Purine metabolism; IMP biosynthesis via de novo pathway; N(2)-formyl-N(1)-(5-phospho-D-ribosyl)glycinamide from N(1)-(5-phospho-D-ribosyl)glycinamide (formate route): step 1/1.</text>
</comment>
<keyword evidence="7 8" id="KW-0460">Magnesium</keyword>
<accession>A0A934J5D6</accession>
<evidence type="ECO:0000256" key="3">
    <source>
        <dbReference type="ARBA" id="ARBA00022723"/>
    </source>
</evidence>
<dbReference type="InterPro" id="IPR016185">
    <property type="entry name" value="PreATP-grasp_dom_sf"/>
</dbReference>
<evidence type="ECO:0000256" key="6">
    <source>
        <dbReference type="ARBA" id="ARBA00022840"/>
    </source>
</evidence>
<feature type="binding site" evidence="8">
    <location>
        <position position="112"/>
    </location>
    <ligand>
        <name>ATP</name>
        <dbReference type="ChEBI" id="CHEBI:30616"/>
    </ligand>
</feature>
<dbReference type="InterPro" id="IPR011761">
    <property type="entry name" value="ATP-grasp"/>
</dbReference>
<dbReference type="GO" id="GO:0043815">
    <property type="term" value="F:phosphoribosylglycinamide formyltransferase 2 activity"/>
    <property type="evidence" value="ECO:0007669"/>
    <property type="project" value="UniProtKB-UniRule"/>
</dbReference>
<dbReference type="PANTHER" id="PTHR43055">
    <property type="entry name" value="FORMATE-DEPENDENT PHOSPHORIBOSYLGLYCINAMIDE FORMYLTRANSFERASE"/>
    <property type="match status" value="1"/>
</dbReference>
<feature type="binding site" evidence="8">
    <location>
        <position position="354"/>
    </location>
    <ligand>
        <name>N(1)-(5-phospho-beta-D-ribosyl)glycinamide</name>
        <dbReference type="ChEBI" id="CHEBI:143788"/>
    </ligand>
</feature>
<comment type="function">
    <text evidence="8">Involved in the de novo purine biosynthesis. Catalyzes the transfer of formate to 5-phospho-ribosyl-glycinamide (GAR), producing 5-phospho-ribosyl-N-formylglycinamide (FGAR). Formate is provided by PurU via hydrolysis of 10-formyl-tetrahydrofolate.</text>
</comment>
<feature type="binding site" evidence="8">
    <location>
        <begin position="193"/>
        <end position="196"/>
    </location>
    <ligand>
        <name>ATP</name>
        <dbReference type="ChEBI" id="CHEBI:30616"/>
    </ligand>
</feature>
<keyword evidence="5 8" id="KW-0658">Purine biosynthesis</keyword>
<protein>
    <recommendedName>
        <fullName evidence="8">Formate-dependent phosphoribosylglycinamide formyltransferase</fullName>
        <ecNumber evidence="8">6.3.1.21</ecNumber>
    </recommendedName>
    <alternativeName>
        <fullName evidence="8">5'-phosphoribosylglycinamide transformylase 2</fullName>
    </alternativeName>
    <alternativeName>
        <fullName evidence="8">Formate-dependent GAR transformylase</fullName>
    </alternativeName>
    <alternativeName>
        <fullName evidence="8">GAR transformylase 2</fullName>
        <shortName evidence="8">GART 2</shortName>
    </alternativeName>
    <alternativeName>
        <fullName evidence="8">Non-folate glycinamide ribonucleotide transformylase</fullName>
    </alternativeName>
    <alternativeName>
        <fullName evidence="8">Phosphoribosylglycinamide formyltransferase 2</fullName>
    </alternativeName>
</protein>
<organism evidence="10 11">
    <name type="scientific">Paenibacillus roseus</name>
    <dbReference type="NCBI Taxonomy" id="2798579"/>
    <lineage>
        <taxon>Bacteria</taxon>
        <taxon>Bacillati</taxon>
        <taxon>Bacillota</taxon>
        <taxon>Bacilli</taxon>
        <taxon>Bacillales</taxon>
        <taxon>Paenibacillaceae</taxon>
        <taxon>Paenibacillus</taxon>
    </lineage>
</organism>
<dbReference type="AlphaFoldDB" id="A0A934J5D6"/>
<comment type="catalytic activity">
    <reaction evidence="8">
        <text>N(1)-(5-phospho-beta-D-ribosyl)glycinamide + formate + ATP = N(2)-formyl-N(1)-(5-phospho-beta-D-ribosyl)glycinamide + ADP + phosphate + H(+)</text>
        <dbReference type="Rhea" id="RHEA:24829"/>
        <dbReference type="ChEBI" id="CHEBI:15378"/>
        <dbReference type="ChEBI" id="CHEBI:15740"/>
        <dbReference type="ChEBI" id="CHEBI:30616"/>
        <dbReference type="ChEBI" id="CHEBI:43474"/>
        <dbReference type="ChEBI" id="CHEBI:143788"/>
        <dbReference type="ChEBI" id="CHEBI:147286"/>
        <dbReference type="ChEBI" id="CHEBI:456216"/>
        <dbReference type="EC" id="6.3.1.21"/>
    </reaction>
</comment>
<keyword evidence="11" id="KW-1185">Reference proteome</keyword>
<evidence type="ECO:0000256" key="2">
    <source>
        <dbReference type="ARBA" id="ARBA00022598"/>
    </source>
</evidence>
<dbReference type="GO" id="GO:0000287">
    <property type="term" value="F:magnesium ion binding"/>
    <property type="evidence" value="ECO:0007669"/>
    <property type="project" value="UniProtKB-UniRule"/>
</dbReference>
<dbReference type="SUPFAM" id="SSF52440">
    <property type="entry name" value="PreATP-grasp domain"/>
    <property type="match status" value="1"/>
</dbReference>
<comment type="similarity">
    <text evidence="8">Belongs to the PurK/PurT family.</text>
</comment>
<dbReference type="EMBL" id="JAELUP010000103">
    <property type="protein sequence ID" value="MBJ6363599.1"/>
    <property type="molecule type" value="Genomic_DNA"/>
</dbReference>
<dbReference type="GO" id="GO:0005524">
    <property type="term" value="F:ATP binding"/>
    <property type="evidence" value="ECO:0007669"/>
    <property type="project" value="UniProtKB-UniRule"/>
</dbReference>
<reference evidence="10" key="1">
    <citation type="submission" date="2020-12" db="EMBL/GenBank/DDBJ databases">
        <authorList>
            <person name="Huq M.A."/>
        </authorList>
    </citation>
    <scope>NUCLEOTIDE SEQUENCE</scope>
    <source>
        <strain evidence="10">MAHUQ-46</strain>
    </source>
</reference>
<feature type="binding site" evidence="8">
    <location>
        <position position="80"/>
    </location>
    <ligand>
        <name>N(1)-(5-phospho-beta-D-ribosyl)glycinamide</name>
        <dbReference type="ChEBI" id="CHEBI:143788"/>
    </ligand>
</feature>